<dbReference type="OrthoDB" id="667638at2"/>
<dbReference type="RefSeq" id="WP_066406032.1">
    <property type="nucleotide sequence ID" value="NZ_CP011390.1"/>
</dbReference>
<evidence type="ECO:0008006" key="3">
    <source>
        <dbReference type="Google" id="ProtNLM"/>
    </source>
</evidence>
<keyword evidence="2" id="KW-1185">Reference proteome</keyword>
<accession>A0A172TYE2</accession>
<proteinExistence type="predicted"/>
<dbReference type="Proteomes" id="UP000077177">
    <property type="component" value="Chromosome"/>
</dbReference>
<gene>
    <name evidence="1" type="ORF">SY85_16735</name>
</gene>
<dbReference type="EMBL" id="CP011390">
    <property type="protein sequence ID" value="ANE51894.1"/>
    <property type="molecule type" value="Genomic_DNA"/>
</dbReference>
<dbReference type="STRING" id="1492898.SY85_16735"/>
<evidence type="ECO:0000313" key="1">
    <source>
        <dbReference type="EMBL" id="ANE51894.1"/>
    </source>
</evidence>
<sequence>MTATKQFNTTWYPDEKLIITHISGDVNREDVEQWDQSLQQALGELPDNSTFKLFVNLHGFKAINFDAHKRFRTVIPGTLANYGWRVGYIDLFEEAANLPITQTRGITCTAAVHVHQDETKIALYDERFGRECERFFTDPQMAEEWIRSISG</sequence>
<dbReference type="AlphaFoldDB" id="A0A172TYE2"/>
<dbReference type="KEGG" id="fla:SY85_16735"/>
<evidence type="ECO:0000313" key="2">
    <source>
        <dbReference type="Proteomes" id="UP000077177"/>
    </source>
</evidence>
<organism evidence="1 2">
    <name type="scientific">Flavisolibacter tropicus</name>
    <dbReference type="NCBI Taxonomy" id="1492898"/>
    <lineage>
        <taxon>Bacteria</taxon>
        <taxon>Pseudomonadati</taxon>
        <taxon>Bacteroidota</taxon>
        <taxon>Chitinophagia</taxon>
        <taxon>Chitinophagales</taxon>
        <taxon>Chitinophagaceae</taxon>
        <taxon>Flavisolibacter</taxon>
    </lineage>
</organism>
<reference evidence="1 2" key="2">
    <citation type="journal article" date="2016" name="Int. J. Syst. Evol. Microbiol.">
        <title>Flavisolibacter tropicus sp. nov., isolated from tropical soil.</title>
        <authorList>
            <person name="Lee J.J."/>
            <person name="Kang M.S."/>
            <person name="Kim G.S."/>
            <person name="Lee C.S."/>
            <person name="Lim S."/>
            <person name="Lee J."/>
            <person name="Roh S.H."/>
            <person name="Kang H."/>
            <person name="Ha J.M."/>
            <person name="Bae S."/>
            <person name="Jung H.Y."/>
            <person name="Kim M.K."/>
        </authorList>
    </citation>
    <scope>NUCLEOTIDE SEQUENCE [LARGE SCALE GENOMIC DNA]</scope>
    <source>
        <strain evidence="1 2">LCS9</strain>
    </source>
</reference>
<protein>
    <recommendedName>
        <fullName evidence="3">STAS/SEC14 domain-containing protein</fullName>
    </recommendedName>
</protein>
<name>A0A172TYE2_9BACT</name>
<reference evidence="2" key="1">
    <citation type="submission" date="2015-01" db="EMBL/GenBank/DDBJ databases">
        <title>Flavisolibacter sp./LCS9/ whole genome sequencing.</title>
        <authorList>
            <person name="Kim M.K."/>
            <person name="Srinivasan S."/>
            <person name="Lee J.-J."/>
        </authorList>
    </citation>
    <scope>NUCLEOTIDE SEQUENCE [LARGE SCALE GENOMIC DNA]</scope>
    <source>
        <strain evidence="2">LCS9</strain>
    </source>
</reference>